<evidence type="ECO:0000313" key="3">
    <source>
        <dbReference type="Proteomes" id="UP000001194"/>
    </source>
</evidence>
<protein>
    <submittedName>
        <fullName evidence="2">Predicted protein</fullName>
    </submittedName>
</protein>
<dbReference type="InParanoid" id="B0DPG4"/>
<name>B0DPG4_LACBS</name>
<dbReference type="HOGENOM" id="CLU_2210495_0_0_1"/>
<keyword evidence="3" id="KW-1185">Reference proteome</keyword>
<dbReference type="EMBL" id="DS547124">
    <property type="protein sequence ID" value="EDR03448.1"/>
    <property type="molecule type" value="Genomic_DNA"/>
</dbReference>
<dbReference type="AlphaFoldDB" id="B0DPG4"/>
<gene>
    <name evidence="2" type="ORF">LACBIDRAFT_307144</name>
</gene>
<dbReference type="Proteomes" id="UP000001194">
    <property type="component" value="Unassembled WGS sequence"/>
</dbReference>
<dbReference type="KEGG" id="lbc:LACBIDRAFT_307144"/>
<reference evidence="2 3" key="1">
    <citation type="journal article" date="2008" name="Nature">
        <title>The genome of Laccaria bicolor provides insights into mycorrhizal symbiosis.</title>
        <authorList>
            <person name="Martin F."/>
            <person name="Aerts A."/>
            <person name="Ahren D."/>
            <person name="Brun A."/>
            <person name="Danchin E.G.J."/>
            <person name="Duchaussoy F."/>
            <person name="Gibon J."/>
            <person name="Kohler A."/>
            <person name="Lindquist E."/>
            <person name="Pereda V."/>
            <person name="Salamov A."/>
            <person name="Shapiro H.J."/>
            <person name="Wuyts J."/>
            <person name="Blaudez D."/>
            <person name="Buee M."/>
            <person name="Brokstein P."/>
            <person name="Canbaeck B."/>
            <person name="Cohen D."/>
            <person name="Courty P.E."/>
            <person name="Coutinho P.M."/>
            <person name="Delaruelle C."/>
            <person name="Detter J.C."/>
            <person name="Deveau A."/>
            <person name="DiFazio S."/>
            <person name="Duplessis S."/>
            <person name="Fraissinet-Tachet L."/>
            <person name="Lucic E."/>
            <person name="Frey-Klett P."/>
            <person name="Fourrey C."/>
            <person name="Feussner I."/>
            <person name="Gay G."/>
            <person name="Grimwood J."/>
            <person name="Hoegger P.J."/>
            <person name="Jain P."/>
            <person name="Kilaru S."/>
            <person name="Labbe J."/>
            <person name="Lin Y.C."/>
            <person name="Legue V."/>
            <person name="Le Tacon F."/>
            <person name="Marmeisse R."/>
            <person name="Melayah D."/>
            <person name="Montanini B."/>
            <person name="Muratet M."/>
            <person name="Nehls U."/>
            <person name="Niculita-Hirzel H."/>
            <person name="Oudot-Le Secq M.P."/>
            <person name="Peter M."/>
            <person name="Quesneville H."/>
            <person name="Rajashekar B."/>
            <person name="Reich M."/>
            <person name="Rouhier N."/>
            <person name="Schmutz J."/>
            <person name="Yin T."/>
            <person name="Chalot M."/>
            <person name="Henrissat B."/>
            <person name="Kuees U."/>
            <person name="Lucas S."/>
            <person name="Van de Peer Y."/>
            <person name="Podila G.K."/>
            <person name="Polle A."/>
            <person name="Pukkila P.J."/>
            <person name="Richardson P.M."/>
            <person name="Rouze P."/>
            <person name="Sanders I.R."/>
            <person name="Stajich J.E."/>
            <person name="Tunlid A."/>
            <person name="Tuskan G."/>
            <person name="Grigoriev I.V."/>
        </authorList>
    </citation>
    <scope>NUCLEOTIDE SEQUENCE [LARGE SCALE GENOMIC DNA]</scope>
    <source>
        <strain evidence="3">S238N-H82 / ATCC MYA-4686</strain>
    </source>
</reference>
<accession>B0DPG4</accession>
<sequence length="107" mass="12071">MAGRGHGMATSRRRGHIIIQVSSNMTSLPLLFSHQKQGRRTVTTKGVVTVHIILGEHHDSLTHLLLTATWRPTKDEQQRLWTTNDEEGQQMTTTTTNDDECLPDNEP</sequence>
<dbReference type="RefSeq" id="XP_001885904.1">
    <property type="nucleotide sequence ID" value="XM_001885869.1"/>
</dbReference>
<feature type="compositionally biased region" description="Polar residues" evidence="1">
    <location>
        <begin position="79"/>
        <end position="96"/>
    </location>
</feature>
<evidence type="ECO:0000313" key="2">
    <source>
        <dbReference type="EMBL" id="EDR03448.1"/>
    </source>
</evidence>
<proteinExistence type="predicted"/>
<feature type="compositionally biased region" description="Acidic residues" evidence="1">
    <location>
        <begin position="97"/>
        <end position="107"/>
    </location>
</feature>
<organism evidence="3">
    <name type="scientific">Laccaria bicolor (strain S238N-H82 / ATCC MYA-4686)</name>
    <name type="common">Bicoloured deceiver</name>
    <name type="synonym">Laccaria laccata var. bicolor</name>
    <dbReference type="NCBI Taxonomy" id="486041"/>
    <lineage>
        <taxon>Eukaryota</taxon>
        <taxon>Fungi</taxon>
        <taxon>Dikarya</taxon>
        <taxon>Basidiomycota</taxon>
        <taxon>Agaricomycotina</taxon>
        <taxon>Agaricomycetes</taxon>
        <taxon>Agaricomycetidae</taxon>
        <taxon>Agaricales</taxon>
        <taxon>Agaricineae</taxon>
        <taxon>Hydnangiaceae</taxon>
        <taxon>Laccaria</taxon>
    </lineage>
</organism>
<dbReference type="GeneID" id="6081523"/>
<evidence type="ECO:0000256" key="1">
    <source>
        <dbReference type="SAM" id="MobiDB-lite"/>
    </source>
</evidence>
<feature type="region of interest" description="Disordered" evidence="1">
    <location>
        <begin position="77"/>
        <end position="107"/>
    </location>
</feature>